<proteinExistence type="predicted"/>
<evidence type="ECO:0000256" key="1">
    <source>
        <dbReference type="SAM" id="SignalP"/>
    </source>
</evidence>
<protein>
    <submittedName>
        <fullName evidence="2">Uncharacterized protein</fullName>
    </submittedName>
</protein>
<accession>A0A6V6WJ90</accession>
<feature type="chain" id="PRO_5036192698" evidence="1">
    <location>
        <begin position="28"/>
        <end position="167"/>
    </location>
</feature>
<sequence length="167" mass="18428">MINIRSISLYVFCIIFCGGQCMSSTYGMDMKPFVRKLSEVSEPLLDQYGKVPTQGKFVTGMLVGMTSARFTIKTATRAFKLITAGFFITEVMYASRLIRDDILTEENEEMLNGAQAKLLSGIERMRTLVENTVSMEKLRKYVATAVEKDSTSSGGFAVGAALGLLIF</sequence>
<evidence type="ECO:0000313" key="3">
    <source>
        <dbReference type="EMBL" id="CAD8350096.1"/>
    </source>
</evidence>
<reference evidence="2" key="1">
    <citation type="submission" date="2021-01" db="EMBL/GenBank/DDBJ databases">
        <authorList>
            <person name="Corre E."/>
            <person name="Pelletier E."/>
            <person name="Niang G."/>
            <person name="Scheremetjew M."/>
            <person name="Finn R."/>
            <person name="Kale V."/>
            <person name="Holt S."/>
            <person name="Cochrane G."/>
            <person name="Meng A."/>
            <person name="Brown T."/>
            <person name="Cohen L."/>
        </authorList>
    </citation>
    <scope>NUCLEOTIDE SEQUENCE</scope>
    <source>
        <strain evidence="2">CCMP 1694</strain>
    </source>
</reference>
<dbReference type="EMBL" id="HBEI01000165">
    <property type="protein sequence ID" value="CAD8350095.1"/>
    <property type="molecule type" value="Transcribed_RNA"/>
</dbReference>
<evidence type="ECO:0000313" key="2">
    <source>
        <dbReference type="EMBL" id="CAD8350095.1"/>
    </source>
</evidence>
<name>A0A6V6WJ90_9STRA</name>
<organism evidence="2">
    <name type="scientific">Sundstroemia setigera</name>
    <dbReference type="NCBI Taxonomy" id="3005"/>
    <lineage>
        <taxon>Eukaryota</taxon>
        <taxon>Sar</taxon>
        <taxon>Stramenopiles</taxon>
        <taxon>Ochrophyta</taxon>
        <taxon>Bacillariophyta</taxon>
        <taxon>Coscinodiscophyceae</taxon>
        <taxon>Rhizosoleniophycidae</taxon>
        <taxon>Rhizosoleniales</taxon>
        <taxon>Rhizosoleniaceae</taxon>
        <taxon>Sundstroemia</taxon>
    </lineage>
</organism>
<feature type="signal peptide" evidence="1">
    <location>
        <begin position="1"/>
        <end position="27"/>
    </location>
</feature>
<keyword evidence="1" id="KW-0732">Signal</keyword>
<gene>
    <name evidence="2" type="ORF">RSET0789_LOCUS122</name>
    <name evidence="3" type="ORF">RSET0789_LOCUS123</name>
</gene>
<dbReference type="AlphaFoldDB" id="A0A6V6WJ90"/>
<dbReference type="EMBL" id="HBEI01000166">
    <property type="protein sequence ID" value="CAD8350096.1"/>
    <property type="molecule type" value="Transcribed_RNA"/>
</dbReference>